<organism evidence="1 2">
    <name type="scientific">Buteo japonicus</name>
    <dbReference type="NCBI Taxonomy" id="224669"/>
    <lineage>
        <taxon>Eukaryota</taxon>
        <taxon>Metazoa</taxon>
        <taxon>Chordata</taxon>
        <taxon>Craniata</taxon>
        <taxon>Vertebrata</taxon>
        <taxon>Euteleostomi</taxon>
        <taxon>Archelosauria</taxon>
        <taxon>Archosauria</taxon>
        <taxon>Dinosauria</taxon>
        <taxon>Saurischia</taxon>
        <taxon>Theropoda</taxon>
        <taxon>Coelurosauria</taxon>
        <taxon>Aves</taxon>
        <taxon>Neognathae</taxon>
        <taxon>Neoaves</taxon>
        <taxon>Telluraves</taxon>
        <taxon>Accipitrimorphae</taxon>
        <taxon>Accipitriformes</taxon>
        <taxon>Accipitridae</taxon>
        <taxon>Accipitrinae</taxon>
        <taxon>Buteo</taxon>
    </lineage>
</organism>
<dbReference type="Proteomes" id="UP000694555">
    <property type="component" value="Unplaced"/>
</dbReference>
<proteinExistence type="predicted"/>
<sequence length="151" mass="17541">MVNKDMNGFPVKKCSAFQFFKKRVRRWIKSPMVSVEKHPHASLKYPASTVMHLPPGDSELEPPLCQTCLSDHPFQRGITPQEAESCSWESQRSIFEQISSNTKEYFPVLQKLWCREVMLSFQDNEKDQDLLIFSLLSHNYKTTLLPPSNHI</sequence>
<name>A0A8C0HS19_9AVES</name>
<reference evidence="1" key="2">
    <citation type="submission" date="2025-09" db="UniProtKB">
        <authorList>
            <consortium name="Ensembl"/>
        </authorList>
    </citation>
    <scope>IDENTIFICATION</scope>
</reference>
<reference evidence="1" key="1">
    <citation type="submission" date="2025-08" db="UniProtKB">
        <authorList>
            <consortium name="Ensembl"/>
        </authorList>
    </citation>
    <scope>IDENTIFICATION</scope>
</reference>
<evidence type="ECO:0000313" key="2">
    <source>
        <dbReference type="Proteomes" id="UP000694555"/>
    </source>
</evidence>
<keyword evidence="2" id="KW-1185">Reference proteome</keyword>
<evidence type="ECO:0000313" key="1">
    <source>
        <dbReference type="Ensembl" id="ENSBJAP00000024330.1"/>
    </source>
</evidence>
<dbReference type="AlphaFoldDB" id="A0A8C0HS19"/>
<dbReference type="Ensembl" id="ENSBJAT00000025005.1">
    <property type="protein sequence ID" value="ENSBJAP00000024330.1"/>
    <property type="gene ID" value="ENSBJAG00000015621.1"/>
</dbReference>
<protein>
    <submittedName>
        <fullName evidence="1">Uncharacterized protein</fullName>
    </submittedName>
</protein>
<accession>A0A8C0HS19</accession>